<evidence type="ECO:0000313" key="2">
    <source>
        <dbReference type="EMBL" id="CAF9937219.1"/>
    </source>
</evidence>
<protein>
    <submittedName>
        <fullName evidence="2">Uncharacterized protein</fullName>
    </submittedName>
</protein>
<comment type="caution">
    <text evidence="2">The sequence shown here is derived from an EMBL/GenBank/DDBJ whole genome shotgun (WGS) entry which is preliminary data.</text>
</comment>
<evidence type="ECO:0000313" key="3">
    <source>
        <dbReference type="Proteomes" id="UP000664534"/>
    </source>
</evidence>
<feature type="compositionally biased region" description="Acidic residues" evidence="1">
    <location>
        <begin position="32"/>
        <end position="41"/>
    </location>
</feature>
<dbReference type="AlphaFoldDB" id="A0A8H3G631"/>
<evidence type="ECO:0000256" key="1">
    <source>
        <dbReference type="SAM" id="MobiDB-lite"/>
    </source>
</evidence>
<sequence length="110" mass="12340">MIIDSSDEDIVNRPSGSPLENAITNGDADSERAEDENEIENENEHEHASESENIKDEDEDEAEGARDCTLLSTCYASGGENVLGFWIDEEYSHLMKMRMKAEKSVTDRRA</sequence>
<dbReference type="Proteomes" id="UP000664534">
    <property type="component" value="Unassembled WGS sequence"/>
</dbReference>
<feature type="compositionally biased region" description="Basic and acidic residues" evidence="1">
    <location>
        <begin position="42"/>
        <end position="54"/>
    </location>
</feature>
<name>A0A8H3G631_9LECA</name>
<proteinExistence type="predicted"/>
<keyword evidence="3" id="KW-1185">Reference proteome</keyword>
<gene>
    <name evidence="2" type="ORF">IMSHALPRED_011061</name>
</gene>
<reference evidence="2" key="1">
    <citation type="submission" date="2021-03" db="EMBL/GenBank/DDBJ databases">
        <authorList>
            <person name="Tagirdzhanova G."/>
        </authorList>
    </citation>
    <scope>NUCLEOTIDE SEQUENCE</scope>
</reference>
<dbReference type="EMBL" id="CAJPDT010000098">
    <property type="protein sequence ID" value="CAF9937219.1"/>
    <property type="molecule type" value="Genomic_DNA"/>
</dbReference>
<accession>A0A8H3G631</accession>
<organism evidence="2 3">
    <name type="scientific">Imshaugia aleurites</name>
    <dbReference type="NCBI Taxonomy" id="172621"/>
    <lineage>
        <taxon>Eukaryota</taxon>
        <taxon>Fungi</taxon>
        <taxon>Dikarya</taxon>
        <taxon>Ascomycota</taxon>
        <taxon>Pezizomycotina</taxon>
        <taxon>Lecanoromycetes</taxon>
        <taxon>OSLEUM clade</taxon>
        <taxon>Lecanoromycetidae</taxon>
        <taxon>Lecanorales</taxon>
        <taxon>Lecanorineae</taxon>
        <taxon>Parmeliaceae</taxon>
        <taxon>Imshaugia</taxon>
    </lineage>
</organism>
<feature type="region of interest" description="Disordered" evidence="1">
    <location>
        <begin position="1"/>
        <end position="65"/>
    </location>
</feature>